<dbReference type="SUPFAM" id="SSF53098">
    <property type="entry name" value="Ribonuclease H-like"/>
    <property type="match status" value="1"/>
</dbReference>
<feature type="domain" description="HTH IS408-type" evidence="2">
    <location>
        <begin position="11"/>
        <end position="92"/>
    </location>
</feature>
<evidence type="ECO:0000259" key="2">
    <source>
        <dbReference type="PROSITE" id="PS50532"/>
    </source>
</evidence>
<dbReference type="NCBIfam" id="NF033546">
    <property type="entry name" value="transpos_IS21"/>
    <property type="match status" value="1"/>
</dbReference>
<proteinExistence type="inferred from homology"/>
<evidence type="ECO:0000313" key="4">
    <source>
        <dbReference type="EMBL" id="GLI95179.1"/>
    </source>
</evidence>
<gene>
    <name evidence="4" type="primary">tnp_2</name>
    <name evidence="4" type="ORF">LMG27198_41710</name>
</gene>
<dbReference type="InterPro" id="IPR017895">
    <property type="entry name" value="HTH_IS408/IS1162_type"/>
</dbReference>
<dbReference type="InterPro" id="IPR054353">
    <property type="entry name" value="IstA-like_C"/>
</dbReference>
<dbReference type="Pfam" id="PF22483">
    <property type="entry name" value="Mu-transpos_C_2"/>
    <property type="match status" value="1"/>
</dbReference>
<comment type="similarity">
    <text evidence="1">Belongs to the transposase IS21/IS408/IS1162 family.</text>
</comment>
<reference evidence="4" key="1">
    <citation type="journal article" date="2023" name="Int. J. Syst. Evol. Microbiol.">
        <title>Methylocystis iwaonis sp. nov., a type II methane-oxidizing bacterium from surface soil of a rice paddy field in Japan, and emended description of the genus Methylocystis (ex Whittenbury et al. 1970) Bowman et al. 1993.</title>
        <authorList>
            <person name="Kaise H."/>
            <person name="Sawadogo J.B."/>
            <person name="Alam M.S."/>
            <person name="Ueno C."/>
            <person name="Dianou D."/>
            <person name="Shinjo R."/>
            <person name="Asakawa S."/>
        </authorList>
    </citation>
    <scope>NUCLEOTIDE SEQUENCE</scope>
    <source>
        <strain evidence="4">LMG27198</strain>
    </source>
</reference>
<dbReference type="PANTHER" id="PTHR35004:SF8">
    <property type="entry name" value="TRANSPOSASE RV3428C-RELATED"/>
    <property type="match status" value="1"/>
</dbReference>
<dbReference type="EMBL" id="BSEC01000002">
    <property type="protein sequence ID" value="GLI95179.1"/>
    <property type="molecule type" value="Genomic_DNA"/>
</dbReference>
<organism evidence="4 5">
    <name type="scientific">Methylocystis echinoides</name>
    <dbReference type="NCBI Taxonomy" id="29468"/>
    <lineage>
        <taxon>Bacteria</taxon>
        <taxon>Pseudomonadati</taxon>
        <taxon>Pseudomonadota</taxon>
        <taxon>Alphaproteobacteria</taxon>
        <taxon>Hyphomicrobiales</taxon>
        <taxon>Methylocystaceae</taxon>
        <taxon>Methylocystis</taxon>
    </lineage>
</organism>
<dbReference type="AlphaFoldDB" id="A0A9W6GYF4"/>
<evidence type="ECO:0000313" key="5">
    <source>
        <dbReference type="Proteomes" id="UP001144323"/>
    </source>
</evidence>
<dbReference type="PROSITE" id="PS50532">
    <property type="entry name" value="HTH_IS408"/>
    <property type="match status" value="1"/>
</dbReference>
<feature type="domain" description="Integrase catalytic" evidence="3">
    <location>
        <begin position="134"/>
        <end position="317"/>
    </location>
</feature>
<keyword evidence="5" id="KW-1185">Reference proteome</keyword>
<dbReference type="PANTHER" id="PTHR35004">
    <property type="entry name" value="TRANSPOSASE RV3428C-RELATED"/>
    <property type="match status" value="1"/>
</dbReference>
<evidence type="ECO:0000256" key="1">
    <source>
        <dbReference type="ARBA" id="ARBA00009277"/>
    </source>
</evidence>
<dbReference type="InterPro" id="IPR001584">
    <property type="entry name" value="Integrase_cat-core"/>
</dbReference>
<protein>
    <submittedName>
        <fullName evidence="4">Transposase</fullName>
    </submittedName>
</protein>
<dbReference type="Gene3D" id="3.30.420.10">
    <property type="entry name" value="Ribonuclease H-like superfamily/Ribonuclease H"/>
    <property type="match status" value="1"/>
</dbReference>
<dbReference type="InterPro" id="IPR036397">
    <property type="entry name" value="RNaseH_sf"/>
</dbReference>
<dbReference type="GO" id="GO:0003676">
    <property type="term" value="F:nucleic acid binding"/>
    <property type="evidence" value="ECO:0007669"/>
    <property type="project" value="InterPro"/>
</dbReference>
<name>A0A9W6GYF4_9HYPH</name>
<dbReference type="Proteomes" id="UP001144323">
    <property type="component" value="Unassembled WGS sequence"/>
</dbReference>
<dbReference type="InterPro" id="IPR012337">
    <property type="entry name" value="RNaseH-like_sf"/>
</dbReference>
<sequence>MPAERITMRQAREIIRLKSSLISAHEISRRLGMPRSTVREALKRAESAGLSWPLPEGMNDDALEGALYANRRSKRGHRRVEEPDWAGVHRELKRKHVTLMILWDEYIAANPGGYSYSRFCELYRAFEKTLSVTMRQTHVAGERLFVDYAGDGVPVVVDRLTGEVRMAQIFVAVLGASSLTFAKASWTQSLPDWIDAHVSALSAIGGAPQLIVPDNAKTAIVKACFYDPQVNRTYADMAMHYGTALLPARPRKPRDKAKVESAVLIVERWLLGRLRRRTFYSLSEVNAAIGEMLKNLNEERPLRRLGATRRQLFEEIDRSALKPLPIEPYEYSEWRLRRVGVDYHVEIDAHYYSVPYRFARAEVEARLTVRGVEIFCKGERIAVHLRISGNRKHTTIPEHMPSSHRRYAGWTIERIREDARKIGPATAALCEQILEARPHPEQGYRACLGVVRLAGSYGIERVEAAAERAIAIGAKTYGSIKSILDNKLDRKPAPKRAADAAPILHQNIRGPRYYH</sequence>
<dbReference type="GO" id="GO:0015074">
    <property type="term" value="P:DNA integration"/>
    <property type="evidence" value="ECO:0007669"/>
    <property type="project" value="InterPro"/>
</dbReference>
<comment type="caution">
    <text evidence="4">The sequence shown here is derived from an EMBL/GenBank/DDBJ whole genome shotgun (WGS) entry which is preliminary data.</text>
</comment>
<evidence type="ECO:0000259" key="3">
    <source>
        <dbReference type="PROSITE" id="PS50994"/>
    </source>
</evidence>
<dbReference type="PROSITE" id="PS50994">
    <property type="entry name" value="INTEGRASE"/>
    <property type="match status" value="1"/>
</dbReference>
<accession>A0A9W6GYF4</accession>